<organism evidence="1 2">
    <name type="scientific">Staphylococcus kloosii</name>
    <dbReference type="NCBI Taxonomy" id="29384"/>
    <lineage>
        <taxon>Bacteria</taxon>
        <taxon>Bacillati</taxon>
        <taxon>Bacillota</taxon>
        <taxon>Bacilli</taxon>
        <taxon>Bacillales</taxon>
        <taxon>Staphylococcaceae</taxon>
        <taxon>Staphylococcus</taxon>
    </lineage>
</organism>
<dbReference type="AlphaFoldDB" id="A0A151A3W4"/>
<proteinExistence type="predicted"/>
<comment type="caution">
    <text evidence="1">The sequence shown here is derived from an EMBL/GenBank/DDBJ whole genome shotgun (WGS) entry which is preliminary data.</text>
</comment>
<dbReference type="EMBL" id="LUGM01000002">
    <property type="protein sequence ID" value="KYH13860.1"/>
    <property type="molecule type" value="Genomic_DNA"/>
</dbReference>
<evidence type="ECO:0000313" key="1">
    <source>
        <dbReference type="EMBL" id="KYH13860.1"/>
    </source>
</evidence>
<gene>
    <name evidence="1" type="ORF">A0131_03440</name>
</gene>
<protein>
    <submittedName>
        <fullName evidence="1">Uncharacterized protein</fullName>
    </submittedName>
</protein>
<dbReference type="Proteomes" id="UP000075418">
    <property type="component" value="Unassembled WGS sequence"/>
</dbReference>
<name>A0A151A3W4_9STAP</name>
<dbReference type="RefSeq" id="WP_061854090.1">
    <property type="nucleotide sequence ID" value="NZ_LUGM01000002.1"/>
</dbReference>
<accession>A0A151A3W4</accession>
<reference evidence="1 2" key="1">
    <citation type="submission" date="2016-02" db="EMBL/GenBank/DDBJ databases">
        <title>Draft genome sequence of hydrocarbon degrading Staphylococcus saprophyticus Strain CNV2, isolated from crude-oil contaminated soil from Noonmati Oil Refinery, Guwahati, Assam, India.</title>
        <authorList>
            <person name="Mukherjee A."/>
            <person name="Chettri B."/>
            <person name="Langpoklakpam J."/>
            <person name="Singh A.K."/>
            <person name="Chattopadhyay D.J."/>
        </authorList>
    </citation>
    <scope>NUCLEOTIDE SEQUENCE [LARGE SCALE GENOMIC DNA]</scope>
    <source>
        <strain evidence="1 2">CNV2</strain>
    </source>
</reference>
<evidence type="ECO:0000313" key="2">
    <source>
        <dbReference type="Proteomes" id="UP000075418"/>
    </source>
</evidence>
<sequence length="85" mass="10317">MEILLEIYMYIKSEIKKYLMVRKVRKKFNELSNIDKNIKKLYEDNQKFFETDDKVAAKVLEVDKSNNCAIKELEQFLRKYSEQSQ</sequence>